<dbReference type="AlphaFoldDB" id="A0A1H8BBT5"/>
<evidence type="ECO:0000313" key="3">
    <source>
        <dbReference type="EMBL" id="SEM79468.1"/>
    </source>
</evidence>
<feature type="signal peptide" evidence="2">
    <location>
        <begin position="1"/>
        <end position="21"/>
    </location>
</feature>
<dbReference type="OrthoDB" id="7508530at2"/>
<keyword evidence="4" id="KW-1185">Reference proteome</keyword>
<sequence length="197" mass="18843">MRNSILAAGMLAALTAVPALAQTSPAPAAAPAAGQTTTPTPAAQAGVPAAPAQVNQGAAVFDLTGASIGTVVQINGTTAVVDTGTNKVGVPVGNFAAGPNGLVLSNTKADLDAAAGQAAAQSQAQLKTMLVAGTAVHGVNGQVLGKVKSADAELVTVTSAKGGDVRLPASGFAVTPAGLTVGIAQADFDKAVAASRK</sequence>
<evidence type="ECO:0000256" key="1">
    <source>
        <dbReference type="SAM" id="MobiDB-lite"/>
    </source>
</evidence>
<gene>
    <name evidence="3" type="ORF">SAMN05192583_1265</name>
</gene>
<dbReference type="EMBL" id="FOCF01000002">
    <property type="protein sequence ID" value="SEM79468.1"/>
    <property type="molecule type" value="Genomic_DNA"/>
</dbReference>
<evidence type="ECO:0000256" key="2">
    <source>
        <dbReference type="SAM" id="SignalP"/>
    </source>
</evidence>
<keyword evidence="2" id="KW-0732">Signal</keyword>
<evidence type="ECO:0000313" key="4">
    <source>
        <dbReference type="Proteomes" id="UP000199206"/>
    </source>
</evidence>
<organism evidence="3 4">
    <name type="scientific">Sphingomonas gellani</name>
    <dbReference type="NCBI Taxonomy" id="1166340"/>
    <lineage>
        <taxon>Bacteria</taxon>
        <taxon>Pseudomonadati</taxon>
        <taxon>Pseudomonadota</taxon>
        <taxon>Alphaproteobacteria</taxon>
        <taxon>Sphingomonadales</taxon>
        <taxon>Sphingomonadaceae</taxon>
        <taxon>Sphingomonas</taxon>
    </lineage>
</organism>
<reference evidence="4" key="1">
    <citation type="submission" date="2016-10" db="EMBL/GenBank/DDBJ databases">
        <authorList>
            <person name="Varghese N."/>
            <person name="Submissions S."/>
        </authorList>
    </citation>
    <scope>NUCLEOTIDE SEQUENCE [LARGE SCALE GENOMIC DNA]</scope>
    <source>
        <strain evidence="4">S6-262</strain>
    </source>
</reference>
<protein>
    <recommendedName>
        <fullName evidence="5">PRC-barrel domain-containing protein</fullName>
    </recommendedName>
</protein>
<proteinExistence type="predicted"/>
<dbReference type="RefSeq" id="WP_093664584.1">
    <property type="nucleotide sequence ID" value="NZ_FOCF01000002.1"/>
</dbReference>
<dbReference type="Proteomes" id="UP000199206">
    <property type="component" value="Unassembled WGS sequence"/>
</dbReference>
<accession>A0A1H8BBT5</accession>
<name>A0A1H8BBT5_9SPHN</name>
<feature type="chain" id="PRO_5011514116" description="PRC-barrel domain-containing protein" evidence="2">
    <location>
        <begin position="22"/>
        <end position="197"/>
    </location>
</feature>
<feature type="region of interest" description="Disordered" evidence="1">
    <location>
        <begin position="27"/>
        <end position="47"/>
    </location>
</feature>
<evidence type="ECO:0008006" key="5">
    <source>
        <dbReference type="Google" id="ProtNLM"/>
    </source>
</evidence>